<evidence type="ECO:0000256" key="2">
    <source>
        <dbReference type="SAM" id="MobiDB-lite"/>
    </source>
</evidence>
<proteinExistence type="predicted"/>
<organism evidence="4 5">
    <name type="scientific">Trichoderma arundinaceum</name>
    <dbReference type="NCBI Taxonomy" id="490622"/>
    <lineage>
        <taxon>Eukaryota</taxon>
        <taxon>Fungi</taxon>
        <taxon>Dikarya</taxon>
        <taxon>Ascomycota</taxon>
        <taxon>Pezizomycotina</taxon>
        <taxon>Sordariomycetes</taxon>
        <taxon>Hypocreomycetidae</taxon>
        <taxon>Hypocreales</taxon>
        <taxon>Hypocreaceae</taxon>
        <taxon>Trichoderma</taxon>
    </lineage>
</organism>
<dbReference type="PROSITE" id="PS50013">
    <property type="entry name" value="CHROMO_2"/>
    <property type="match status" value="1"/>
</dbReference>
<feature type="region of interest" description="Disordered" evidence="2">
    <location>
        <begin position="1372"/>
        <end position="1438"/>
    </location>
</feature>
<feature type="region of interest" description="Disordered" evidence="2">
    <location>
        <begin position="585"/>
        <end position="606"/>
    </location>
</feature>
<feature type="region of interest" description="Disordered" evidence="2">
    <location>
        <begin position="1"/>
        <end position="22"/>
    </location>
</feature>
<accession>A0A395P075</accession>
<dbReference type="Gene3D" id="3.40.50.12360">
    <property type="match status" value="1"/>
</dbReference>
<feature type="region of interest" description="Disordered" evidence="2">
    <location>
        <begin position="1072"/>
        <end position="1101"/>
    </location>
</feature>
<feature type="region of interest" description="Disordered" evidence="2">
    <location>
        <begin position="638"/>
        <end position="684"/>
    </location>
</feature>
<sequence>MPRSRRGAPKKPKTRKRPAAQDEGWYTIRRILDERTIKGRVEYLVDWDDNIVTGQAYDPTWSCEVTTTAREEWERLKARRIKEDRQQQQQLERQLEQQFEPEPEPVPVLDPEQHQGEQPNPQDQQSQQEPASDQESDSSQPPQPAHRRRLDKVGASQRKRRHSPSPTLSLSSPSPFRPRKAPRSDTCGSLCDEPAVSLVSSPSISTPSELPDLPDVDLSEYQTRPTSLVVVEIPKNSNINPADYLSVLGSQSSGKSTQSLAELENEDSRVSILRNSQGTVPDSQEITDRSWTQQHIANESSQPIARLIVSQPQDRSPESSSRTIPDSFEDPSKSTSQQSNKTTEHRQGFPQSSHKPTRISFEDRIQESPDSGGSGIPSRQPDQSRAGSPALSDSLSHNTPVPRVSQPSASSRPPISELTQSDASPIFFTQPRISLLLDHPESSVSSRILESPSHPPTEVNSTNNSSTPSALDQGTSQAAQIVPRDFESPSQHLTGSEPQESLSNPETQGCQRADAGNHNPAPTSLLQPGVVNFPSEAIKVSQAKPATPLNRFKGRRMENETPEQADARRRRTLDAELSEIFSLDGFDTGSASAPHTASQPEQHQMRLDQTSVYEPEGRPAPAERDLANTYIELPVHPSDLHHGAESPGMKGKLPSENVAAAGNEPEQGRDTTPVTTTGQQVSTPHRPVATELADIFGSDFVESGLEPPPAVPDFEQTQHSTVSLADISRQPEPAYKDIPLVSFIRPDEPLMQEPSTDPTHSEQAHSEPSPTASSASLSTAHPLPAVMKHTVTLPFQASLRQKYNDIIVEYKAPFIEFNKCFSDEDYSEPDPSLVKRIDDLFNHLLNLCDYPENIIGTDLEKLPPAQQAKYCCDANPKFNFIFELLSGVEEHSNILIVARSPDLLRLLCHLAEALAMQFSCNAIGRSSLTSGSSSSKLVLALPNEVVDSREFDVVIGYDHSFRHSSIAQGLSPDSGNNKQQLVLVLVTTHSIEHIDPQIPEDLPLIERKSVLVSAIVRAWHMVESPDRGYQEPHEIAALFIEYLAGDQDTPLWDPIPVPETILDVYVHSQSRSQIPTVHQREQESGRKRKHNESDDFDSKRPRVLSTGEMVAGVGTGVPPLSDEVRALLEYAAPKEDPSRPEVLINVPHTVLQALAEKFSEYERRLEAADCEAEYQAVISGLEKRIKEYERTTHKVYESQRAALQDRSRFETEKRKMEAAMQSAADQSEREVEKAKKRILELEATVVRLTEDPNASDPQDTPLAKTEKLLQEAQAKVTVLEKRLENAHKDADYIRNLYQDAASTASGLKSENNQLISLNEDLSKKAAENSVRVHEIQERNTVKIYLEQAEELKVQIREREIELDRAREELRQLKNGRRETRQSSVPRSPRMGMMSPRTITRAYGGPASRGASPAPGTSIEGMQFYGQQSGNGRWDHLRG</sequence>
<evidence type="ECO:0000313" key="4">
    <source>
        <dbReference type="EMBL" id="RFU81732.1"/>
    </source>
</evidence>
<evidence type="ECO:0000259" key="3">
    <source>
        <dbReference type="PROSITE" id="PS50013"/>
    </source>
</evidence>
<dbReference type="STRING" id="490622.A0A395P075"/>
<feature type="compositionally biased region" description="Low complexity" evidence="2">
    <location>
        <begin position="87"/>
        <end position="100"/>
    </location>
</feature>
<dbReference type="InterPro" id="IPR000953">
    <property type="entry name" value="Chromo/chromo_shadow_dom"/>
</dbReference>
<comment type="subunit">
    <text evidence="1">Component of the NuA4 histone acetyltransferase complex.</text>
</comment>
<feature type="compositionally biased region" description="Polar residues" evidence="2">
    <location>
        <begin position="458"/>
        <end position="479"/>
    </location>
</feature>
<feature type="region of interest" description="Disordered" evidence="2">
    <location>
        <begin position="83"/>
        <end position="219"/>
    </location>
</feature>
<feature type="compositionally biased region" description="Polar residues" evidence="2">
    <location>
        <begin position="380"/>
        <end position="423"/>
    </location>
</feature>
<gene>
    <name evidence="4" type="ORF">TARUN_470</name>
</gene>
<dbReference type="GO" id="GO:0006338">
    <property type="term" value="P:chromatin remodeling"/>
    <property type="evidence" value="ECO:0007669"/>
    <property type="project" value="UniProtKB-ARBA"/>
</dbReference>
<name>A0A395P075_TRIAR</name>
<dbReference type="EMBL" id="PXOA01000029">
    <property type="protein sequence ID" value="RFU81732.1"/>
    <property type="molecule type" value="Genomic_DNA"/>
</dbReference>
<feature type="compositionally biased region" description="Low complexity" evidence="2">
    <location>
        <begin position="116"/>
        <end position="140"/>
    </location>
</feature>
<feature type="compositionally biased region" description="Low complexity" evidence="2">
    <location>
        <begin position="164"/>
        <end position="174"/>
    </location>
</feature>
<dbReference type="SUPFAM" id="SSF54160">
    <property type="entry name" value="Chromo domain-like"/>
    <property type="match status" value="1"/>
</dbReference>
<feature type="compositionally biased region" description="Low complexity" evidence="2">
    <location>
        <begin position="194"/>
        <end position="211"/>
    </location>
</feature>
<dbReference type="Gene3D" id="2.40.50.40">
    <property type="match status" value="1"/>
</dbReference>
<dbReference type="OrthoDB" id="3647690at2759"/>
<feature type="compositionally biased region" description="Polar residues" evidence="2">
    <location>
        <begin position="670"/>
        <end position="683"/>
    </location>
</feature>
<reference evidence="4 5" key="1">
    <citation type="journal article" date="2018" name="PLoS Pathog.">
        <title>Evolution of structural diversity of trichothecenes, a family of toxins produced by plant pathogenic and entomopathogenic fungi.</title>
        <authorList>
            <person name="Proctor R.H."/>
            <person name="McCormick S.P."/>
            <person name="Kim H.S."/>
            <person name="Cardoza R.E."/>
            <person name="Stanley A.M."/>
            <person name="Lindo L."/>
            <person name="Kelly A."/>
            <person name="Brown D.W."/>
            <person name="Lee T."/>
            <person name="Vaughan M.M."/>
            <person name="Alexander N.J."/>
            <person name="Busman M."/>
            <person name="Gutierrez S."/>
        </authorList>
    </citation>
    <scope>NUCLEOTIDE SEQUENCE [LARGE SCALE GENOMIC DNA]</scope>
    <source>
        <strain evidence="4 5">IBT 40837</strain>
    </source>
</reference>
<evidence type="ECO:0000313" key="5">
    <source>
        <dbReference type="Proteomes" id="UP000266272"/>
    </source>
</evidence>
<feature type="region of interest" description="Disordered" evidence="2">
    <location>
        <begin position="748"/>
        <end position="778"/>
    </location>
</feature>
<feature type="compositionally biased region" description="Polar residues" evidence="2">
    <location>
        <begin position="273"/>
        <end position="303"/>
    </location>
</feature>
<feature type="compositionally biased region" description="Low complexity" evidence="2">
    <location>
        <begin position="766"/>
        <end position="778"/>
    </location>
</feature>
<protein>
    <submittedName>
        <fullName evidence="4">Chromo domain</fullName>
    </submittedName>
</protein>
<feature type="compositionally biased region" description="Polar residues" evidence="2">
    <location>
        <begin position="310"/>
        <end position="324"/>
    </location>
</feature>
<dbReference type="Proteomes" id="UP000266272">
    <property type="component" value="Unassembled WGS sequence"/>
</dbReference>
<feature type="region of interest" description="Disordered" evidence="2">
    <location>
        <begin position="444"/>
        <end position="528"/>
    </location>
</feature>
<feature type="compositionally biased region" description="Basic and acidic residues" evidence="2">
    <location>
        <begin position="1078"/>
        <end position="1100"/>
    </location>
</feature>
<dbReference type="CDD" id="cd00024">
    <property type="entry name" value="CD_CSD"/>
    <property type="match status" value="1"/>
</dbReference>
<feature type="region of interest" description="Disordered" evidence="2">
    <location>
        <begin position="541"/>
        <end position="571"/>
    </location>
</feature>
<feature type="domain" description="Chromo" evidence="3">
    <location>
        <begin position="26"/>
        <end position="88"/>
    </location>
</feature>
<feature type="compositionally biased region" description="Basic residues" evidence="2">
    <location>
        <begin position="1"/>
        <end position="18"/>
    </location>
</feature>
<dbReference type="InterPro" id="IPR038609">
    <property type="entry name" value="HDA1_su2/3_sf"/>
</dbReference>
<feature type="compositionally biased region" description="Polar residues" evidence="2">
    <location>
        <begin position="248"/>
        <end position="260"/>
    </location>
</feature>
<feature type="compositionally biased region" description="Polar residues" evidence="2">
    <location>
        <begin position="488"/>
        <end position="510"/>
    </location>
</feature>
<feature type="region of interest" description="Disordered" evidence="2">
    <location>
        <begin position="239"/>
        <end position="423"/>
    </location>
</feature>
<feature type="compositionally biased region" description="Polar residues" evidence="2">
    <location>
        <begin position="589"/>
        <end position="606"/>
    </location>
</feature>
<evidence type="ECO:0000256" key="1">
    <source>
        <dbReference type="ARBA" id="ARBA00011353"/>
    </source>
</evidence>
<dbReference type="InterPro" id="IPR016197">
    <property type="entry name" value="Chromo-like_dom_sf"/>
</dbReference>
<keyword evidence="5" id="KW-1185">Reference proteome</keyword>
<comment type="caution">
    <text evidence="4">The sequence shown here is derived from an EMBL/GenBank/DDBJ whole genome shotgun (WGS) entry which is preliminary data.</text>
</comment>